<dbReference type="InterPro" id="IPR001920">
    <property type="entry name" value="Asp/Glu_race"/>
</dbReference>
<dbReference type="PROSITE" id="PS00923">
    <property type="entry name" value="ASP_GLU_RACEMASE_1"/>
    <property type="match status" value="1"/>
</dbReference>
<reference evidence="3 4" key="1">
    <citation type="submission" date="2015-12" db="EMBL/GenBank/DDBJ databases">
        <title>Genome sequence of Aneurinibacillus soli.</title>
        <authorList>
            <person name="Lee J.S."/>
            <person name="Lee K.C."/>
            <person name="Kim K.K."/>
            <person name="Lee B.W."/>
        </authorList>
    </citation>
    <scope>NUCLEOTIDE SEQUENCE [LARGE SCALE GENOMIC DNA]</scope>
    <source>
        <strain evidence="3 4">CB4</strain>
    </source>
</reference>
<organism evidence="3 4">
    <name type="scientific">Aneurinibacillus soli</name>
    <dbReference type="NCBI Taxonomy" id="1500254"/>
    <lineage>
        <taxon>Bacteria</taxon>
        <taxon>Bacillati</taxon>
        <taxon>Bacillota</taxon>
        <taxon>Bacilli</taxon>
        <taxon>Bacillales</taxon>
        <taxon>Paenibacillaceae</taxon>
        <taxon>Aneurinibacillus group</taxon>
        <taxon>Aneurinibacillus</taxon>
    </lineage>
</organism>
<dbReference type="InterPro" id="IPR004380">
    <property type="entry name" value="Asp_race"/>
</dbReference>
<dbReference type="Pfam" id="PF01177">
    <property type="entry name" value="Asp_Glu_race"/>
    <property type="match status" value="1"/>
</dbReference>
<evidence type="ECO:0000256" key="2">
    <source>
        <dbReference type="ARBA" id="ARBA00023235"/>
    </source>
</evidence>
<evidence type="ECO:0000313" key="4">
    <source>
        <dbReference type="Proteomes" id="UP000217696"/>
    </source>
</evidence>
<dbReference type="Proteomes" id="UP000217696">
    <property type="component" value="Chromosome"/>
</dbReference>
<dbReference type="PANTHER" id="PTHR21198">
    <property type="entry name" value="GLUTAMATE RACEMASE"/>
    <property type="match status" value="1"/>
</dbReference>
<protein>
    <submittedName>
        <fullName evidence="3">Aspartate racemase</fullName>
        <ecNumber evidence="3">5.1.1.13</ecNumber>
    </submittedName>
</protein>
<dbReference type="PANTHER" id="PTHR21198:SF7">
    <property type="entry name" value="ASPARTATE-GLUTAMATE RACEMASE FAMILY"/>
    <property type="match status" value="1"/>
</dbReference>
<dbReference type="AlphaFoldDB" id="A0A0U5BAD0"/>
<dbReference type="InterPro" id="IPR018187">
    <property type="entry name" value="Asp/Glu_racemase_AS_1"/>
</dbReference>
<sequence>MKTIGIIGGMGSMATVDLFEKIVTHTPATADQQHIPILIYNNPSIPSRMDAILKGTKSPLFELVRSAQKLEKAGADFLIMPCNTAHYWLSDIQSQIRIPLYSMIEHAASYIEQFYSQLQGSILLLASKATIQKKLYQQAFFQKGLPLQLPEPEEQKVIDFAIQDVKASIIESNKWIPEMNKMLEKYDRIRGTSAVLGACTEIPLLFPYLYEPILKLDPTLMIAKHAITLAQEDAVLKKGENE</sequence>
<dbReference type="Gene3D" id="3.40.50.1860">
    <property type="match status" value="2"/>
</dbReference>
<dbReference type="NCBIfam" id="TIGR00035">
    <property type="entry name" value="asp_race"/>
    <property type="match status" value="1"/>
</dbReference>
<dbReference type="OrthoDB" id="9803739at2"/>
<dbReference type="KEGG" id="asoc:CB4_02026"/>
<name>A0A0U5BAD0_9BACL</name>
<keyword evidence="2 3" id="KW-0413">Isomerase</keyword>
<evidence type="ECO:0000256" key="1">
    <source>
        <dbReference type="ARBA" id="ARBA00007847"/>
    </source>
</evidence>
<accession>A0A0U5BAD0</accession>
<gene>
    <name evidence="3" type="ORF">CB4_02026</name>
</gene>
<dbReference type="GO" id="GO:0047689">
    <property type="term" value="F:aspartate racemase activity"/>
    <property type="evidence" value="ECO:0007669"/>
    <property type="project" value="UniProtKB-EC"/>
</dbReference>
<dbReference type="EC" id="5.1.1.13" evidence="3"/>
<dbReference type="EMBL" id="AP017312">
    <property type="protein sequence ID" value="BAU27852.1"/>
    <property type="molecule type" value="Genomic_DNA"/>
</dbReference>
<evidence type="ECO:0000313" key="3">
    <source>
        <dbReference type="EMBL" id="BAU27852.1"/>
    </source>
</evidence>
<comment type="similarity">
    <text evidence="1">Belongs to the aspartate/glutamate racemases family.</text>
</comment>
<dbReference type="RefSeq" id="WP_096467704.1">
    <property type="nucleotide sequence ID" value="NZ_AP017312.1"/>
</dbReference>
<proteinExistence type="inferred from homology"/>
<dbReference type="InterPro" id="IPR015942">
    <property type="entry name" value="Asp/Glu/hydantoin_racemase"/>
</dbReference>
<keyword evidence="4" id="KW-1185">Reference proteome</keyword>
<dbReference type="SUPFAM" id="SSF53681">
    <property type="entry name" value="Aspartate/glutamate racemase"/>
    <property type="match status" value="2"/>
</dbReference>